<dbReference type="Gene3D" id="1.10.3860.10">
    <property type="entry name" value="Sodium:dicarboxylate symporter"/>
    <property type="match status" value="1"/>
</dbReference>
<evidence type="ECO:0000256" key="3">
    <source>
        <dbReference type="ARBA" id="ARBA00022475"/>
    </source>
</evidence>
<keyword evidence="2" id="KW-0813">Transport</keyword>
<evidence type="ECO:0000256" key="7">
    <source>
        <dbReference type="ARBA" id="ARBA00023136"/>
    </source>
</evidence>
<dbReference type="InterPro" id="IPR018107">
    <property type="entry name" value="Na-dicarboxylate_symporter_CS"/>
</dbReference>
<dbReference type="PRINTS" id="PR00173">
    <property type="entry name" value="EDTRNSPORT"/>
</dbReference>
<evidence type="ECO:0000313" key="9">
    <source>
        <dbReference type="EMBL" id="MSN97111.1"/>
    </source>
</evidence>
<dbReference type="EMBL" id="VWSJ01000039">
    <property type="protein sequence ID" value="MSN97111.1"/>
    <property type="molecule type" value="Genomic_DNA"/>
</dbReference>
<comment type="subcellular location">
    <subcellularLocation>
        <location evidence="1">Cell membrane</location>
        <topology evidence="1">Multi-pass membrane protein</topology>
    </subcellularLocation>
</comment>
<name>A0A6L5WN71_9BACT</name>
<keyword evidence="5" id="KW-0769">Symport</keyword>
<dbReference type="FunFam" id="1.10.3860.10:FF:000001">
    <property type="entry name" value="C4-dicarboxylate transport protein"/>
    <property type="match status" value="1"/>
</dbReference>
<dbReference type="InterPro" id="IPR001991">
    <property type="entry name" value="Na-dicarboxylate_symporter"/>
</dbReference>
<feature type="transmembrane region" description="Helical" evidence="8">
    <location>
        <begin position="17"/>
        <end position="35"/>
    </location>
</feature>
<dbReference type="GO" id="GO:0005886">
    <property type="term" value="C:plasma membrane"/>
    <property type="evidence" value="ECO:0007669"/>
    <property type="project" value="UniProtKB-SubCell"/>
</dbReference>
<proteinExistence type="predicted"/>
<organism evidence="9 10">
    <name type="scientific">Campylobacter portucalensis</name>
    <dbReference type="NCBI Taxonomy" id="2608384"/>
    <lineage>
        <taxon>Bacteria</taxon>
        <taxon>Pseudomonadati</taxon>
        <taxon>Campylobacterota</taxon>
        <taxon>Epsilonproteobacteria</taxon>
        <taxon>Campylobacterales</taxon>
        <taxon>Campylobacteraceae</taxon>
        <taxon>Campylobacter</taxon>
    </lineage>
</organism>
<feature type="transmembrane region" description="Helical" evidence="8">
    <location>
        <begin position="87"/>
        <end position="109"/>
    </location>
</feature>
<feature type="transmembrane region" description="Helical" evidence="8">
    <location>
        <begin position="305"/>
        <end position="330"/>
    </location>
</feature>
<dbReference type="GO" id="GO:0006835">
    <property type="term" value="P:dicarboxylic acid transport"/>
    <property type="evidence" value="ECO:0007669"/>
    <property type="project" value="UniProtKB-ARBA"/>
</dbReference>
<evidence type="ECO:0000256" key="4">
    <source>
        <dbReference type="ARBA" id="ARBA00022692"/>
    </source>
</evidence>
<dbReference type="SUPFAM" id="SSF118215">
    <property type="entry name" value="Proton glutamate symport protein"/>
    <property type="match status" value="1"/>
</dbReference>
<keyword evidence="4 8" id="KW-0812">Transmembrane</keyword>
<evidence type="ECO:0000256" key="2">
    <source>
        <dbReference type="ARBA" id="ARBA00022448"/>
    </source>
</evidence>
<feature type="transmembrane region" description="Helical" evidence="8">
    <location>
        <begin position="55"/>
        <end position="75"/>
    </location>
</feature>
<dbReference type="Proteomes" id="UP000476338">
    <property type="component" value="Unassembled WGS sequence"/>
</dbReference>
<dbReference type="GO" id="GO:0015293">
    <property type="term" value="F:symporter activity"/>
    <property type="evidence" value="ECO:0007669"/>
    <property type="project" value="UniProtKB-KW"/>
</dbReference>
<keyword evidence="6 8" id="KW-1133">Transmembrane helix</keyword>
<evidence type="ECO:0000256" key="1">
    <source>
        <dbReference type="ARBA" id="ARBA00004651"/>
    </source>
</evidence>
<dbReference type="InterPro" id="IPR036458">
    <property type="entry name" value="Na:dicarbo_symporter_sf"/>
</dbReference>
<dbReference type="PANTHER" id="PTHR42865:SF7">
    <property type="entry name" value="PROTON_GLUTAMATE-ASPARTATE SYMPORTER"/>
    <property type="match status" value="1"/>
</dbReference>
<keyword evidence="10" id="KW-1185">Reference proteome</keyword>
<dbReference type="PROSITE" id="PS00713">
    <property type="entry name" value="NA_DICARBOXYL_SYMP_1"/>
    <property type="match status" value="1"/>
</dbReference>
<evidence type="ECO:0000256" key="5">
    <source>
        <dbReference type="ARBA" id="ARBA00022847"/>
    </source>
</evidence>
<feature type="transmembrane region" description="Helical" evidence="8">
    <location>
        <begin position="154"/>
        <end position="171"/>
    </location>
</feature>
<evidence type="ECO:0000256" key="8">
    <source>
        <dbReference type="SAM" id="Phobius"/>
    </source>
</evidence>
<sequence length="434" mass="46288">MSKQKSGILSWYFKSNLAYRILGALIIGSIIGMVLPKNPTLISIIQPFGDLFVRLLKMIIVPIIAASLIVGTSSIEPSKLGRVGGKAVFYYAITTLIAIILGLMCAFIFKPGAGLDLSDSSIAVSKTSNAPSLSEIVLNIVPTNPISAMANTQVLAIICFFIFFGVALAFCRENKDERIKEAANVVYKFFDGVSEVMFKVVHWIMQYAPIGVFALMFVVFNKSGASAFSSLANVTFTVYLGLVLQIILVYCGTCLFIGLSPKSFLQKVKDPMLTAFVTRSSNATLPISMDTAENKMGVPKGIYSFVLPVGATVNMNGTTVYLGVCAIFIANACGLDLNLGHYMTIILTSMLAAVGTAGIPGAGAMMLLLVLEAIGLPVEGNVAIAYGMILGIDAILDMGRTSMNVTGDVAASIWVAKTEGELDTDKWDRASKNL</sequence>
<keyword evidence="3" id="KW-1003">Cell membrane</keyword>
<gene>
    <name evidence="9" type="ORF">F1B92_08055</name>
</gene>
<comment type="caution">
    <text evidence="9">The sequence shown here is derived from an EMBL/GenBank/DDBJ whole genome shotgun (WGS) entry which is preliminary data.</text>
</comment>
<evidence type="ECO:0000256" key="6">
    <source>
        <dbReference type="ARBA" id="ARBA00022989"/>
    </source>
</evidence>
<evidence type="ECO:0000313" key="10">
    <source>
        <dbReference type="Proteomes" id="UP000476338"/>
    </source>
</evidence>
<dbReference type="RefSeq" id="WP_154571360.1">
    <property type="nucleotide sequence ID" value="NZ_VWSJ01000039.1"/>
</dbReference>
<accession>A0A6L5WN71</accession>
<reference evidence="9 10" key="1">
    <citation type="submission" date="2019-09" db="EMBL/GenBank/DDBJ databases">
        <authorList>
            <person name="Silva M."/>
            <person name="Pereira G."/>
            <person name="Lopes-Da-Costa L."/>
            <person name="Silva E."/>
        </authorList>
    </citation>
    <scope>NUCLEOTIDE SEQUENCE [LARGE SCALE GENOMIC DNA]</scope>
    <source>
        <strain evidence="9 10">FMV-PI01</strain>
    </source>
</reference>
<dbReference type="PANTHER" id="PTHR42865">
    <property type="entry name" value="PROTON/GLUTAMATE-ASPARTATE SYMPORTER"/>
    <property type="match status" value="1"/>
</dbReference>
<dbReference type="Pfam" id="PF00375">
    <property type="entry name" value="SDF"/>
    <property type="match status" value="1"/>
</dbReference>
<protein>
    <submittedName>
        <fullName evidence="9">Dicarboxylate/amino acid:cation symporter</fullName>
    </submittedName>
</protein>
<reference evidence="9 10" key="2">
    <citation type="submission" date="2020-03" db="EMBL/GenBank/DDBJ databases">
        <title>Campylobacter portucalensis sp. nov., a new species of Campylobacter isolated from the reproductive tract of bulls.</title>
        <authorList>
            <person name="Silva M.F."/>
            <person name="Pereira G."/>
            <person name="Carneiro C."/>
            <person name="Hemphill A."/>
            <person name="Mateus L."/>
            <person name="Lopes-Da-Costa L."/>
            <person name="Silva E."/>
        </authorList>
    </citation>
    <scope>NUCLEOTIDE SEQUENCE [LARGE SCALE GENOMIC DNA]</scope>
    <source>
        <strain evidence="9 10">FMV-PI01</strain>
    </source>
</reference>
<feature type="transmembrane region" description="Helical" evidence="8">
    <location>
        <begin position="239"/>
        <end position="259"/>
    </location>
</feature>
<dbReference type="AlphaFoldDB" id="A0A6L5WN71"/>
<keyword evidence="7 8" id="KW-0472">Membrane</keyword>
<feature type="transmembrane region" description="Helical" evidence="8">
    <location>
        <begin position="200"/>
        <end position="219"/>
    </location>
</feature>
<feature type="transmembrane region" description="Helical" evidence="8">
    <location>
        <begin position="342"/>
        <end position="371"/>
    </location>
</feature>